<dbReference type="CDD" id="cd00019">
    <property type="entry name" value="AP2Ec"/>
    <property type="match status" value="1"/>
</dbReference>
<evidence type="ECO:0000256" key="1">
    <source>
        <dbReference type="ARBA" id="ARBA00001947"/>
    </source>
</evidence>
<keyword evidence="6" id="KW-0378">Hydrolase</keyword>
<dbReference type="SMART" id="SM00518">
    <property type="entry name" value="AP2Ec"/>
    <property type="match status" value="1"/>
</dbReference>
<feature type="region of interest" description="Disordered" evidence="9">
    <location>
        <begin position="1"/>
        <end position="114"/>
    </location>
</feature>
<dbReference type="InterPro" id="IPR001719">
    <property type="entry name" value="AP_endonuc_2"/>
</dbReference>
<keyword evidence="12" id="KW-1185">Reference proteome</keyword>
<accession>A0A9P7SWQ8</accession>
<keyword evidence="4" id="KW-0479">Metal-binding</keyword>
<reference evidence="11" key="1">
    <citation type="journal article" date="2020" name="bioRxiv">
        <title>Whole genome comparisons of ergot fungi reveals the divergence and evolution of species within the genus Claviceps are the result of varying mechanisms driving genome evolution and host range expansion.</title>
        <authorList>
            <person name="Wyka S.A."/>
            <person name="Mondo S.J."/>
            <person name="Liu M."/>
            <person name="Dettman J."/>
            <person name="Nalam V."/>
            <person name="Broders K.D."/>
        </authorList>
    </citation>
    <scope>NUCLEOTIDE SEQUENCE</scope>
    <source>
        <strain evidence="11">CCC 602</strain>
    </source>
</reference>
<evidence type="ECO:0000256" key="5">
    <source>
        <dbReference type="ARBA" id="ARBA00022763"/>
    </source>
</evidence>
<protein>
    <recommendedName>
        <fullName evidence="3">Apurinic-apyrimidinic endonuclease 1</fullName>
    </recommendedName>
</protein>
<dbReference type="Proteomes" id="UP000748025">
    <property type="component" value="Unassembled WGS sequence"/>
</dbReference>
<dbReference type="FunFam" id="3.20.20.150:FF:000001">
    <property type="entry name" value="Probable endonuclease 4"/>
    <property type="match status" value="1"/>
</dbReference>
<evidence type="ECO:0000256" key="3">
    <source>
        <dbReference type="ARBA" id="ARBA00021759"/>
    </source>
</evidence>
<evidence type="ECO:0000313" key="12">
    <source>
        <dbReference type="Proteomes" id="UP000748025"/>
    </source>
</evidence>
<evidence type="ECO:0000256" key="8">
    <source>
        <dbReference type="ARBA" id="ARBA00023204"/>
    </source>
</evidence>
<dbReference type="PROSITE" id="PS51432">
    <property type="entry name" value="AP_NUCLEASE_F2_4"/>
    <property type="match status" value="1"/>
</dbReference>
<comment type="caution">
    <text evidence="11">The sequence shown here is derived from an EMBL/GenBank/DDBJ whole genome shotgun (WGS) entry which is preliminary data.</text>
</comment>
<dbReference type="InterPro" id="IPR036237">
    <property type="entry name" value="Xyl_isomerase-like_sf"/>
</dbReference>
<keyword evidence="8" id="KW-0234">DNA repair</keyword>
<dbReference type="AlphaFoldDB" id="A0A9P7SWQ8"/>
<evidence type="ECO:0000256" key="2">
    <source>
        <dbReference type="ARBA" id="ARBA00005340"/>
    </source>
</evidence>
<comment type="similarity">
    <text evidence="2">Belongs to the AP endonuclease 2 family.</text>
</comment>
<dbReference type="PANTHER" id="PTHR21445">
    <property type="entry name" value="ENDONUCLEASE IV ENDODEOXYRIBONUCLEASE IV"/>
    <property type="match status" value="1"/>
</dbReference>
<dbReference type="HAMAP" id="MF_00152">
    <property type="entry name" value="Nfo"/>
    <property type="match status" value="1"/>
</dbReference>
<dbReference type="PANTHER" id="PTHR21445:SF0">
    <property type="entry name" value="APURINIC-APYRIMIDINIC ENDONUCLEASE"/>
    <property type="match status" value="1"/>
</dbReference>
<keyword evidence="7" id="KW-0862">Zinc</keyword>
<name>A0A9P7SWQ8_9HYPO</name>
<feature type="domain" description="Xylose isomerase-like TIM barrel" evidence="10">
    <location>
        <begin position="149"/>
        <end position="420"/>
    </location>
</feature>
<feature type="compositionally biased region" description="Basic residues" evidence="9">
    <location>
        <begin position="464"/>
        <end position="475"/>
    </location>
</feature>
<dbReference type="GO" id="GO:0005634">
    <property type="term" value="C:nucleus"/>
    <property type="evidence" value="ECO:0007669"/>
    <property type="project" value="TreeGrafter"/>
</dbReference>
<dbReference type="GO" id="GO:0008270">
    <property type="term" value="F:zinc ion binding"/>
    <property type="evidence" value="ECO:0007669"/>
    <property type="project" value="InterPro"/>
</dbReference>
<feature type="compositionally biased region" description="Polar residues" evidence="9">
    <location>
        <begin position="1"/>
        <end position="15"/>
    </location>
</feature>
<sequence length="475" mass="51752">MPRTSTRSKPSVNYNQDEHEHEHEHEPSESSPAPTSSTRRRTTSKSGSTPNKVLVTDKAVHGKRKTQTQTQTQTQTGEGGSEPESDDRAGDAQQPRKRRARASADNNKQLGGDKMVPLAERTTVSLLKKTMYIGAHVSAAGGVQNAITNATQIGANSFALFLKSQRKWNNPPISADAKHQFISNCKSHGYSAAEHALPHGSYLVNLAQADQDKAAQAYTSFVDDLQRCESLGIRLYNFHPGSTGGEPRSAAIGRIATQLNRAHAATASSSVVTVLENMAGAGNVIGSSWEDLRDIIALVEDKKRVGVCIDTCHAFAAGHDLRTPDAFEETMRAFDEIVGFGYLKAFHLNDSKAPFHSNRDLHANIGTGFLGLRAFHSIMNHDPFRNMPMVLETPIDKKSPDGKTIEDKQIWADEIKLLESLIGMDPESTHFAELSARLQERGAAERSRLQEQVDKKAAKEAKKTTRGGKGGRGKG</sequence>
<dbReference type="GO" id="GO:0005739">
    <property type="term" value="C:mitochondrion"/>
    <property type="evidence" value="ECO:0007669"/>
    <property type="project" value="TreeGrafter"/>
</dbReference>
<evidence type="ECO:0000256" key="4">
    <source>
        <dbReference type="ARBA" id="ARBA00022723"/>
    </source>
</evidence>
<feature type="compositionally biased region" description="Low complexity" evidence="9">
    <location>
        <begin position="67"/>
        <end position="76"/>
    </location>
</feature>
<dbReference type="InterPro" id="IPR013022">
    <property type="entry name" value="Xyl_isomerase-like_TIM-brl"/>
</dbReference>
<dbReference type="PROSITE" id="PS00730">
    <property type="entry name" value="AP_NUCLEASE_F2_2"/>
    <property type="match status" value="1"/>
</dbReference>
<dbReference type="NCBIfam" id="NF002199">
    <property type="entry name" value="PRK01060.1-4"/>
    <property type="match status" value="1"/>
</dbReference>
<feature type="compositionally biased region" description="Basic and acidic residues" evidence="9">
    <location>
        <begin position="442"/>
        <end position="463"/>
    </location>
</feature>
<evidence type="ECO:0000256" key="7">
    <source>
        <dbReference type="ARBA" id="ARBA00022833"/>
    </source>
</evidence>
<evidence type="ECO:0000259" key="10">
    <source>
        <dbReference type="Pfam" id="PF01261"/>
    </source>
</evidence>
<evidence type="ECO:0000313" key="11">
    <source>
        <dbReference type="EMBL" id="KAG5993544.1"/>
    </source>
</evidence>
<keyword evidence="5" id="KW-0227">DNA damage</keyword>
<dbReference type="EMBL" id="SRPW01002354">
    <property type="protein sequence ID" value="KAG5993544.1"/>
    <property type="molecule type" value="Genomic_DNA"/>
</dbReference>
<dbReference type="GO" id="GO:0003677">
    <property type="term" value="F:DNA binding"/>
    <property type="evidence" value="ECO:0007669"/>
    <property type="project" value="InterPro"/>
</dbReference>
<dbReference type="SUPFAM" id="SSF51658">
    <property type="entry name" value="Xylose isomerase-like"/>
    <property type="match status" value="1"/>
</dbReference>
<feature type="compositionally biased region" description="Basic and acidic residues" evidence="9">
    <location>
        <begin position="16"/>
        <end position="28"/>
    </location>
</feature>
<dbReference type="InterPro" id="IPR018246">
    <property type="entry name" value="AP_endonuc_F2_Zn_BS"/>
</dbReference>
<organism evidence="11 12">
    <name type="scientific">Claviceps pusilla</name>
    <dbReference type="NCBI Taxonomy" id="123648"/>
    <lineage>
        <taxon>Eukaryota</taxon>
        <taxon>Fungi</taxon>
        <taxon>Dikarya</taxon>
        <taxon>Ascomycota</taxon>
        <taxon>Pezizomycotina</taxon>
        <taxon>Sordariomycetes</taxon>
        <taxon>Hypocreomycetidae</taxon>
        <taxon>Hypocreales</taxon>
        <taxon>Clavicipitaceae</taxon>
        <taxon>Claviceps</taxon>
    </lineage>
</organism>
<gene>
    <name evidence="11" type="ORF">E4U43_003476</name>
</gene>
<dbReference type="GO" id="GO:0003906">
    <property type="term" value="F:DNA-(apurinic or apyrimidinic site) endonuclease activity"/>
    <property type="evidence" value="ECO:0007669"/>
    <property type="project" value="TreeGrafter"/>
</dbReference>
<comment type="cofactor">
    <cofactor evidence="1">
        <name>Zn(2+)</name>
        <dbReference type="ChEBI" id="CHEBI:29105"/>
    </cofactor>
</comment>
<proteinExistence type="inferred from homology"/>
<evidence type="ECO:0000256" key="6">
    <source>
        <dbReference type="ARBA" id="ARBA00022801"/>
    </source>
</evidence>
<dbReference type="GO" id="GO:0006284">
    <property type="term" value="P:base-excision repair"/>
    <property type="evidence" value="ECO:0007669"/>
    <property type="project" value="TreeGrafter"/>
</dbReference>
<dbReference type="NCBIfam" id="TIGR00587">
    <property type="entry name" value="nfo"/>
    <property type="match status" value="1"/>
</dbReference>
<dbReference type="OrthoDB" id="7663182at2759"/>
<evidence type="ECO:0000256" key="9">
    <source>
        <dbReference type="SAM" id="MobiDB-lite"/>
    </source>
</evidence>
<feature type="region of interest" description="Disordered" evidence="9">
    <location>
        <begin position="442"/>
        <end position="475"/>
    </location>
</feature>
<dbReference type="Pfam" id="PF01261">
    <property type="entry name" value="AP_endonuc_2"/>
    <property type="match status" value="1"/>
</dbReference>
<dbReference type="Gene3D" id="3.20.20.150">
    <property type="entry name" value="Divalent-metal-dependent TIM barrel enzymes"/>
    <property type="match status" value="1"/>
</dbReference>
<dbReference type="GO" id="GO:0008081">
    <property type="term" value="F:phosphoric diester hydrolase activity"/>
    <property type="evidence" value="ECO:0007669"/>
    <property type="project" value="TreeGrafter"/>
</dbReference>